<proteinExistence type="predicted"/>
<feature type="region of interest" description="Disordered" evidence="1">
    <location>
        <begin position="37"/>
        <end position="59"/>
    </location>
</feature>
<protein>
    <submittedName>
        <fullName evidence="2">Uncharacterized protein</fullName>
    </submittedName>
</protein>
<reference evidence="2" key="2">
    <citation type="submission" date="2015-03" db="UniProtKB">
        <authorList>
            <consortium name="EnsemblPlants"/>
        </authorList>
    </citation>
    <scope>IDENTIFICATION</scope>
</reference>
<evidence type="ECO:0000313" key="2">
    <source>
        <dbReference type="EnsemblPlants" id="OBART05G24130.1"/>
    </source>
</evidence>
<dbReference type="AlphaFoldDB" id="A0A0D3GA88"/>
<keyword evidence="3" id="KW-1185">Reference proteome</keyword>
<evidence type="ECO:0000256" key="1">
    <source>
        <dbReference type="SAM" id="MobiDB-lite"/>
    </source>
</evidence>
<dbReference type="EnsemblPlants" id="OBART05G24130.1">
    <property type="protein sequence ID" value="OBART05G24130.1"/>
    <property type="gene ID" value="OBART05G24130"/>
</dbReference>
<evidence type="ECO:0000313" key="3">
    <source>
        <dbReference type="Proteomes" id="UP000026960"/>
    </source>
</evidence>
<accession>A0A0D3GA88</accession>
<organism evidence="2">
    <name type="scientific">Oryza barthii</name>
    <dbReference type="NCBI Taxonomy" id="65489"/>
    <lineage>
        <taxon>Eukaryota</taxon>
        <taxon>Viridiplantae</taxon>
        <taxon>Streptophyta</taxon>
        <taxon>Embryophyta</taxon>
        <taxon>Tracheophyta</taxon>
        <taxon>Spermatophyta</taxon>
        <taxon>Magnoliopsida</taxon>
        <taxon>Liliopsida</taxon>
        <taxon>Poales</taxon>
        <taxon>Poaceae</taxon>
        <taxon>BOP clade</taxon>
        <taxon>Oryzoideae</taxon>
        <taxon>Oryzeae</taxon>
        <taxon>Oryzinae</taxon>
        <taxon>Oryza</taxon>
    </lineage>
</organism>
<dbReference type="Gramene" id="OBART05G24130.1">
    <property type="protein sequence ID" value="OBART05G24130.1"/>
    <property type="gene ID" value="OBART05G24130"/>
</dbReference>
<dbReference type="HOGENOM" id="CLU_2642021_0_0_1"/>
<dbReference type="Proteomes" id="UP000026960">
    <property type="component" value="Chromosome 5"/>
</dbReference>
<sequence>MPSGGLPRPKAPANDKTATAPITFDSALIQAASVTPPLGFPVESDPRESGQGTTLPRQPEFSLWTGHCLQAAKKLPT</sequence>
<dbReference type="PaxDb" id="65489-OBART05G24130.1"/>
<name>A0A0D3GA88_9ORYZ</name>
<reference evidence="2" key="1">
    <citation type="journal article" date="2009" name="Rice">
        <title>De Novo Next Generation Sequencing of Plant Genomes.</title>
        <authorList>
            <person name="Rounsley S."/>
            <person name="Marri P.R."/>
            <person name="Yu Y."/>
            <person name="He R."/>
            <person name="Sisneros N."/>
            <person name="Goicoechea J.L."/>
            <person name="Lee S.J."/>
            <person name="Angelova A."/>
            <person name="Kudrna D."/>
            <person name="Luo M."/>
            <person name="Affourtit J."/>
            <person name="Desany B."/>
            <person name="Knight J."/>
            <person name="Niazi F."/>
            <person name="Egholm M."/>
            <person name="Wing R.A."/>
        </authorList>
    </citation>
    <scope>NUCLEOTIDE SEQUENCE [LARGE SCALE GENOMIC DNA]</scope>
    <source>
        <strain evidence="2">cv. IRGC 105608</strain>
    </source>
</reference>